<evidence type="ECO:0000256" key="11">
    <source>
        <dbReference type="ARBA" id="ARBA00023136"/>
    </source>
</evidence>
<dbReference type="OrthoDB" id="9777147at2"/>
<evidence type="ECO:0000256" key="12">
    <source>
        <dbReference type="ARBA" id="ARBA00023209"/>
    </source>
</evidence>
<proteinExistence type="inferred from homology"/>
<dbReference type="NCBIfam" id="TIGR00473">
    <property type="entry name" value="pssA"/>
    <property type="match status" value="1"/>
</dbReference>
<comment type="similarity">
    <text evidence="3 15">Belongs to the CDP-alcohol phosphatidyltransferase class-I family.</text>
</comment>
<keyword evidence="8 16" id="KW-0812">Transmembrane</keyword>
<evidence type="ECO:0000256" key="4">
    <source>
        <dbReference type="ARBA" id="ARBA00013174"/>
    </source>
</evidence>
<evidence type="ECO:0000256" key="7">
    <source>
        <dbReference type="ARBA" id="ARBA00022679"/>
    </source>
</evidence>
<name>A0A6N8EGT9_9GAMM</name>
<evidence type="ECO:0000256" key="1">
    <source>
        <dbReference type="ARBA" id="ARBA00000287"/>
    </source>
</evidence>
<dbReference type="GO" id="GO:0016020">
    <property type="term" value="C:membrane"/>
    <property type="evidence" value="ECO:0007669"/>
    <property type="project" value="InterPro"/>
</dbReference>
<dbReference type="Pfam" id="PF01066">
    <property type="entry name" value="CDP-OH_P_transf"/>
    <property type="match status" value="1"/>
</dbReference>
<feature type="transmembrane region" description="Helical" evidence="16">
    <location>
        <begin position="133"/>
        <end position="153"/>
    </location>
</feature>
<dbReference type="PANTHER" id="PTHR14269">
    <property type="entry name" value="CDP-DIACYLGLYCEROL--GLYCEROL-3-PHOSPHATE 3-PHOSPHATIDYLTRANSFERASE-RELATED"/>
    <property type="match status" value="1"/>
</dbReference>
<evidence type="ECO:0000256" key="6">
    <source>
        <dbReference type="ARBA" id="ARBA00022516"/>
    </source>
</evidence>
<evidence type="ECO:0000256" key="13">
    <source>
        <dbReference type="ARBA" id="ARBA00023264"/>
    </source>
</evidence>
<dbReference type="Gene3D" id="1.20.120.1760">
    <property type="match status" value="1"/>
</dbReference>
<keyword evidence="13" id="KW-1208">Phospholipid metabolism</keyword>
<dbReference type="InterPro" id="IPR048254">
    <property type="entry name" value="CDP_ALCOHOL_P_TRANSF_CS"/>
</dbReference>
<dbReference type="GO" id="GO:0008654">
    <property type="term" value="P:phospholipid biosynthetic process"/>
    <property type="evidence" value="ECO:0007669"/>
    <property type="project" value="UniProtKB-KW"/>
</dbReference>
<reference evidence="17 18" key="1">
    <citation type="submission" date="2019-11" db="EMBL/GenBank/DDBJ databases">
        <title>Whole-genome sequence of the anaerobic purple sulfur bacterium Allochromatium palmeri DSM 15591.</title>
        <authorList>
            <person name="Kyndt J.A."/>
            <person name="Meyer T.E."/>
        </authorList>
    </citation>
    <scope>NUCLEOTIDE SEQUENCE [LARGE SCALE GENOMIC DNA]</scope>
    <source>
        <strain evidence="17 18">DSM 15591</strain>
    </source>
</reference>
<keyword evidence="12" id="KW-0594">Phospholipid biosynthesis</keyword>
<comment type="subcellular location">
    <subcellularLocation>
        <location evidence="2">Endomembrane system</location>
        <topology evidence="2">Multi-pass membrane protein</topology>
    </subcellularLocation>
</comment>
<evidence type="ECO:0000256" key="2">
    <source>
        <dbReference type="ARBA" id="ARBA00004127"/>
    </source>
</evidence>
<keyword evidence="11 16" id="KW-0472">Membrane</keyword>
<dbReference type="InterPro" id="IPR050324">
    <property type="entry name" value="CDP-alcohol_PTase-I"/>
</dbReference>
<dbReference type="EC" id="2.7.8.8" evidence="4"/>
<feature type="transmembrane region" description="Helical" evidence="16">
    <location>
        <begin position="220"/>
        <end position="238"/>
    </location>
</feature>
<feature type="transmembrane region" description="Helical" evidence="16">
    <location>
        <begin position="165"/>
        <end position="184"/>
    </location>
</feature>
<keyword evidence="7 15" id="KW-0808">Transferase</keyword>
<comment type="catalytic activity">
    <reaction evidence="1">
        <text>a CDP-1,2-diacyl-sn-glycerol + L-serine = a 1,2-diacyl-sn-glycero-3-phospho-L-serine + CMP + H(+)</text>
        <dbReference type="Rhea" id="RHEA:16913"/>
        <dbReference type="ChEBI" id="CHEBI:15378"/>
        <dbReference type="ChEBI" id="CHEBI:33384"/>
        <dbReference type="ChEBI" id="CHEBI:57262"/>
        <dbReference type="ChEBI" id="CHEBI:58332"/>
        <dbReference type="ChEBI" id="CHEBI:60377"/>
        <dbReference type="EC" id="2.7.8.8"/>
    </reaction>
</comment>
<feature type="transmembrane region" description="Helical" evidence="16">
    <location>
        <begin position="103"/>
        <end position="121"/>
    </location>
</feature>
<dbReference type="AlphaFoldDB" id="A0A6N8EGT9"/>
<dbReference type="InterPro" id="IPR000462">
    <property type="entry name" value="CDP-OH_P_trans"/>
</dbReference>
<dbReference type="GO" id="GO:0003882">
    <property type="term" value="F:CDP-diacylglycerol-serine O-phosphatidyltransferase activity"/>
    <property type="evidence" value="ECO:0007669"/>
    <property type="project" value="UniProtKB-EC"/>
</dbReference>
<keyword evidence="6" id="KW-0444">Lipid biosynthesis</keyword>
<evidence type="ECO:0000256" key="15">
    <source>
        <dbReference type="RuleBase" id="RU003750"/>
    </source>
</evidence>
<evidence type="ECO:0000256" key="5">
    <source>
        <dbReference type="ARBA" id="ARBA00017171"/>
    </source>
</evidence>
<dbReference type="InterPro" id="IPR004533">
    <property type="entry name" value="CDP-diaglyc--ser_O-PTrfase"/>
</dbReference>
<keyword evidence="18" id="KW-1185">Reference proteome</keyword>
<dbReference type="PANTHER" id="PTHR14269:SF61">
    <property type="entry name" value="CDP-DIACYLGLYCEROL--SERINE O-PHOSPHATIDYLTRANSFERASE"/>
    <property type="match status" value="1"/>
</dbReference>
<dbReference type="GO" id="GO:0012505">
    <property type="term" value="C:endomembrane system"/>
    <property type="evidence" value="ECO:0007669"/>
    <property type="project" value="UniProtKB-SubCell"/>
</dbReference>
<dbReference type="InterPro" id="IPR043130">
    <property type="entry name" value="CDP-OH_PTrfase_TM_dom"/>
</dbReference>
<evidence type="ECO:0000313" key="18">
    <source>
        <dbReference type="Proteomes" id="UP000434044"/>
    </source>
</evidence>
<evidence type="ECO:0000313" key="17">
    <source>
        <dbReference type="EMBL" id="MTW21697.1"/>
    </source>
</evidence>
<evidence type="ECO:0000256" key="8">
    <source>
        <dbReference type="ARBA" id="ARBA00022692"/>
    </source>
</evidence>
<comment type="caution">
    <text evidence="17">The sequence shown here is derived from an EMBL/GenBank/DDBJ whole genome shotgun (WGS) entry which is preliminary data.</text>
</comment>
<organism evidence="17 18">
    <name type="scientific">Allochromatium palmeri</name>
    <dbReference type="NCBI Taxonomy" id="231048"/>
    <lineage>
        <taxon>Bacteria</taxon>
        <taxon>Pseudomonadati</taxon>
        <taxon>Pseudomonadota</taxon>
        <taxon>Gammaproteobacteria</taxon>
        <taxon>Chromatiales</taxon>
        <taxon>Chromatiaceae</taxon>
        <taxon>Allochromatium</taxon>
    </lineage>
</organism>
<evidence type="ECO:0000256" key="3">
    <source>
        <dbReference type="ARBA" id="ARBA00010441"/>
    </source>
</evidence>
<evidence type="ECO:0000256" key="9">
    <source>
        <dbReference type="ARBA" id="ARBA00022989"/>
    </source>
</evidence>
<keyword evidence="9 16" id="KW-1133">Transmembrane helix</keyword>
<dbReference type="Proteomes" id="UP000434044">
    <property type="component" value="Unassembled WGS sequence"/>
</dbReference>
<dbReference type="EMBL" id="WNKT01000023">
    <property type="protein sequence ID" value="MTW21697.1"/>
    <property type="molecule type" value="Genomic_DNA"/>
</dbReference>
<feature type="transmembrane region" description="Helical" evidence="16">
    <location>
        <begin position="196"/>
        <end position="214"/>
    </location>
</feature>
<evidence type="ECO:0000256" key="16">
    <source>
        <dbReference type="SAM" id="Phobius"/>
    </source>
</evidence>
<evidence type="ECO:0000256" key="10">
    <source>
        <dbReference type="ARBA" id="ARBA00023098"/>
    </source>
</evidence>
<gene>
    <name evidence="17" type="primary">pssA</name>
    <name evidence="17" type="ORF">GJ668_11415</name>
</gene>
<sequence>MDENQAPRKTRRGIYLLPNLFTTAALFAGFYAVLSATQGRFEAAAIAILSAQILDGFDGRIARLTNTQSAFGAEYDSLSDMVAFGVAPALVAYHWALGELGKVGWLAAFIFTAAAALRLARFNTQVGTSDKRYFQGLASPPAAAIIAMGIWTAHDLGIEGQDVSWLAAFVTAGAGLLMVSNFRYLSFKQFNLQGRVPFLLAVVVMLGFAVVYLYPPLVLFLMALTYAISGPAWTLFRLRRNRVHRRREPAA</sequence>
<evidence type="ECO:0000256" key="14">
    <source>
        <dbReference type="ARBA" id="ARBA00032361"/>
    </source>
</evidence>
<accession>A0A6N8EGT9</accession>
<feature type="transmembrane region" description="Helical" evidence="16">
    <location>
        <begin position="12"/>
        <end position="34"/>
    </location>
</feature>
<protein>
    <recommendedName>
        <fullName evidence="5">CDP-diacylglycerol--serine O-phosphatidyltransferase</fullName>
        <ecNumber evidence="4">2.7.8.8</ecNumber>
    </recommendedName>
    <alternativeName>
        <fullName evidence="14">Phosphatidylserine synthase</fullName>
    </alternativeName>
</protein>
<dbReference type="RefSeq" id="WP_155450279.1">
    <property type="nucleotide sequence ID" value="NZ_WNKT01000023.1"/>
</dbReference>
<dbReference type="PROSITE" id="PS00379">
    <property type="entry name" value="CDP_ALCOHOL_P_TRANSF"/>
    <property type="match status" value="1"/>
</dbReference>
<keyword evidence="10" id="KW-0443">Lipid metabolism</keyword>